<reference evidence="2 3" key="1">
    <citation type="submission" date="2018-06" db="EMBL/GenBank/DDBJ databases">
        <title>Whole Genome Sequence of an efficient microsymbiont, Rhizobium tropici.</title>
        <authorList>
            <person name="Srinivasan R."/>
            <person name="Singh H.V."/>
            <person name="Srivastava R."/>
            <person name="Kumari B."/>
            <person name="Radhakrishna A."/>
        </authorList>
    </citation>
    <scope>NUCLEOTIDE SEQUENCE [LARGE SCALE GENOMIC DNA]</scope>
    <source>
        <strain evidence="2 3">IGFRI Rhizo-19</strain>
    </source>
</reference>
<dbReference type="OrthoDB" id="211174at2"/>
<proteinExistence type="predicted"/>
<dbReference type="InterPro" id="IPR011727">
    <property type="entry name" value="CHP02117"/>
</dbReference>
<gene>
    <name evidence="2" type="ORF">DQ393_04790</name>
</gene>
<evidence type="ECO:0000313" key="2">
    <source>
        <dbReference type="EMBL" id="RAX42707.1"/>
    </source>
</evidence>
<feature type="transmembrane region" description="Helical" evidence="1">
    <location>
        <begin position="34"/>
        <end position="56"/>
    </location>
</feature>
<sequence length="272" mass="30071">MGLFLCLERANKPLKKFSIAGGFQSVISRIFKGVFFSVLAVVLLVGLGIVAPRPLWYDQPGARSERSQQILVLSNPIHTDIAIPVDGDLLTRFAFLRSAGLDLGNPNLRYLIFGWGGRSFYTETRTWADLKAGPVLKSFAFDRSVIHAELAGDIPLEAPAVTVIDIDAEGLERLKQFVLASFDRSDSNPIPLPGSNYGPNDAFFEARGYFNALMGCNTWTAAALRQAGLTSGLWTSLPWMLRMSLRLHNDDERFAASHTLPLRRFDLLQVVS</sequence>
<evidence type="ECO:0000256" key="1">
    <source>
        <dbReference type="SAM" id="Phobius"/>
    </source>
</evidence>
<organism evidence="2 3">
    <name type="scientific">Rhizobium tropici</name>
    <dbReference type="NCBI Taxonomy" id="398"/>
    <lineage>
        <taxon>Bacteria</taxon>
        <taxon>Pseudomonadati</taxon>
        <taxon>Pseudomonadota</taxon>
        <taxon>Alphaproteobacteria</taxon>
        <taxon>Hyphomicrobiales</taxon>
        <taxon>Rhizobiaceae</taxon>
        <taxon>Rhizobium/Agrobacterium group</taxon>
        <taxon>Rhizobium</taxon>
    </lineage>
</organism>
<accession>A0A329YGV0</accession>
<dbReference type="EMBL" id="QMKK01000021">
    <property type="protein sequence ID" value="RAX42707.1"/>
    <property type="molecule type" value="Genomic_DNA"/>
</dbReference>
<dbReference type="NCBIfam" id="TIGR02117">
    <property type="entry name" value="chp_urease_rgn"/>
    <property type="match status" value="1"/>
</dbReference>
<comment type="caution">
    <text evidence="2">The sequence shown here is derived from an EMBL/GenBank/DDBJ whole genome shotgun (WGS) entry which is preliminary data.</text>
</comment>
<dbReference type="AlphaFoldDB" id="A0A329YGV0"/>
<keyword evidence="1" id="KW-0472">Membrane</keyword>
<dbReference type="Proteomes" id="UP000251205">
    <property type="component" value="Unassembled WGS sequence"/>
</dbReference>
<protein>
    <submittedName>
        <fullName evidence="2">TIGR02117 family protein</fullName>
    </submittedName>
</protein>
<keyword evidence="1" id="KW-0812">Transmembrane</keyword>
<name>A0A329YGV0_RHITR</name>
<evidence type="ECO:0000313" key="3">
    <source>
        <dbReference type="Proteomes" id="UP000251205"/>
    </source>
</evidence>
<dbReference type="Pfam" id="PF09601">
    <property type="entry name" value="DUF2459"/>
    <property type="match status" value="1"/>
</dbReference>
<keyword evidence="1" id="KW-1133">Transmembrane helix</keyword>